<gene>
    <name evidence="1" type="ORF">EDC35_11095</name>
</gene>
<dbReference type="Pfam" id="PF16702">
    <property type="entry name" value="DUF5063"/>
    <property type="match status" value="1"/>
</dbReference>
<dbReference type="Proteomes" id="UP000295717">
    <property type="component" value="Unassembled WGS sequence"/>
</dbReference>
<dbReference type="InterPro" id="IPR032025">
    <property type="entry name" value="DUF5063"/>
</dbReference>
<keyword evidence="2" id="KW-1185">Reference proteome</keyword>
<reference evidence="1 2" key="1">
    <citation type="submission" date="2019-03" db="EMBL/GenBank/DDBJ databases">
        <title>Genomic Encyclopedia of Type Strains, Phase IV (KMG-IV): sequencing the most valuable type-strain genomes for metagenomic binning, comparative biology and taxonomic classification.</title>
        <authorList>
            <person name="Goeker M."/>
        </authorList>
    </citation>
    <scope>NUCLEOTIDE SEQUENCE [LARGE SCALE GENOMIC DNA]</scope>
    <source>
        <strain evidence="1 2">DSM 13587</strain>
    </source>
</reference>
<evidence type="ECO:0000313" key="1">
    <source>
        <dbReference type="EMBL" id="TCT19048.1"/>
    </source>
</evidence>
<comment type="caution">
    <text evidence="1">The sequence shown here is derived from an EMBL/GenBank/DDBJ whole genome shotgun (WGS) entry which is preliminary data.</text>
</comment>
<organism evidence="1 2">
    <name type="scientific">Thiobaca trueperi</name>
    <dbReference type="NCBI Taxonomy" id="127458"/>
    <lineage>
        <taxon>Bacteria</taxon>
        <taxon>Pseudomonadati</taxon>
        <taxon>Pseudomonadota</taxon>
        <taxon>Gammaproteobacteria</taxon>
        <taxon>Chromatiales</taxon>
        <taxon>Chromatiaceae</taxon>
        <taxon>Thiobaca</taxon>
    </lineage>
</organism>
<proteinExistence type="predicted"/>
<sequence length="166" mass="18675">MNAMTCSTPLPVTGLYDDVAALAKRYCDLIEACDQPGWLAEIARLLPRLHAAIMSMRAPHRTIDHPAPVDLDARFDLFARLRHLLGDRDSYWLEFDSASEGAEAMTGSLADDLTDIYCELKQGLCLFERNPECAVAAWSHGYVRHWGQHLIDAERHLAMLRAKARL</sequence>
<name>A0A4R3MRR7_9GAMM</name>
<dbReference type="AlphaFoldDB" id="A0A4R3MRR7"/>
<evidence type="ECO:0000313" key="2">
    <source>
        <dbReference type="Proteomes" id="UP000295717"/>
    </source>
</evidence>
<dbReference type="EMBL" id="SMAO01000010">
    <property type="protein sequence ID" value="TCT19048.1"/>
    <property type="molecule type" value="Genomic_DNA"/>
</dbReference>
<accession>A0A4R3MRR7</accession>
<protein>
    <submittedName>
        <fullName evidence="1">Uncharacterized protein DUF5063</fullName>
    </submittedName>
</protein>
<dbReference type="Gene3D" id="1.20.120.1550">
    <property type="entry name" value="Protein of unknown function DUF5063"/>
    <property type="match status" value="1"/>
</dbReference>
<dbReference type="InterPro" id="IPR038312">
    <property type="entry name" value="DUF5063_sf"/>
</dbReference>